<dbReference type="InterPro" id="IPR016181">
    <property type="entry name" value="Acyl_CoA_acyltransferase"/>
</dbReference>
<accession>A0ABT5FN93</accession>
<dbReference type="RefSeq" id="WP_272174359.1">
    <property type="nucleotide sequence ID" value="NZ_JAQOSK010000002.1"/>
</dbReference>
<evidence type="ECO:0000313" key="2">
    <source>
        <dbReference type="EMBL" id="MDC2953993.1"/>
    </source>
</evidence>
<keyword evidence="3" id="KW-1185">Reference proteome</keyword>
<dbReference type="EMBL" id="JAQOSK010000002">
    <property type="protein sequence ID" value="MDC2953993.1"/>
    <property type="molecule type" value="Genomic_DNA"/>
</dbReference>
<dbReference type="Gene3D" id="3.40.630.30">
    <property type="match status" value="1"/>
</dbReference>
<protein>
    <submittedName>
        <fullName evidence="2">GNAT family N-acetyltransferase</fullName>
        <ecNumber evidence="2">2.3.1.-</ecNumber>
    </submittedName>
</protein>
<sequence length="357" mass="38971">MTVTVLTPDLLGAADIAAWKALQQATPALASPFLSPQFTLAVGRHRPTARVAVLSEGSVPVGYFPYEHHRLGLGLPIGSGLCDVQGLVHAPGLDWDVRALLRACGLRLWRYDHLTTGQRPFDSGVVRRSVSPVIDLTSGYEAYAGDLRGRAPARMRQLEAKERRLTRSLGETSLVFEETAPERLDTLMRWKSAQYRAKGQVDLFAKPPVVALLHGLMSTRSATCTGTLSTLYAGDRPVAMHFGLRSGRVLQYWFPAYDPEAARFSPGILLLLRMAEAAAARGLERLDLGKGDERYKQEMKTGDLPLGEGWVTLGTLPAALRRAQMASGQKVRAMVAGSPALRRIALRAVNTRQPAVR</sequence>
<keyword evidence="2" id="KW-0012">Acyltransferase</keyword>
<gene>
    <name evidence="2" type="ORF">PO587_05960</name>
</gene>
<organism evidence="2 3">
    <name type="scientific">Streptomyces gilvifuscus</name>
    <dbReference type="NCBI Taxonomy" id="1550617"/>
    <lineage>
        <taxon>Bacteria</taxon>
        <taxon>Bacillati</taxon>
        <taxon>Actinomycetota</taxon>
        <taxon>Actinomycetes</taxon>
        <taxon>Kitasatosporales</taxon>
        <taxon>Streptomycetaceae</taxon>
        <taxon>Streptomyces</taxon>
    </lineage>
</organism>
<dbReference type="GO" id="GO:0016746">
    <property type="term" value="F:acyltransferase activity"/>
    <property type="evidence" value="ECO:0007669"/>
    <property type="project" value="UniProtKB-KW"/>
</dbReference>
<keyword evidence="2" id="KW-0808">Transferase</keyword>
<proteinExistence type="predicted"/>
<name>A0ABT5FN93_9ACTN</name>
<dbReference type="Proteomes" id="UP001221328">
    <property type="component" value="Unassembled WGS sequence"/>
</dbReference>
<evidence type="ECO:0000259" key="1">
    <source>
        <dbReference type="Pfam" id="PF13480"/>
    </source>
</evidence>
<dbReference type="InterPro" id="IPR038740">
    <property type="entry name" value="BioF2-like_GNAT_dom"/>
</dbReference>
<dbReference type="SUPFAM" id="SSF55729">
    <property type="entry name" value="Acyl-CoA N-acyltransferases (Nat)"/>
    <property type="match status" value="1"/>
</dbReference>
<dbReference type="Pfam" id="PF13480">
    <property type="entry name" value="Acetyltransf_6"/>
    <property type="match status" value="1"/>
</dbReference>
<reference evidence="2 3" key="1">
    <citation type="journal article" date="2015" name="Int. J. Syst. Evol. Microbiol.">
        <title>Streptomyces gilvifuscus sp. nov., an actinomycete that produces antibacterial compounds isolated from soil.</title>
        <authorList>
            <person name="Nguyen T.M."/>
            <person name="Kim J."/>
        </authorList>
    </citation>
    <scope>NUCLEOTIDE SEQUENCE [LARGE SCALE GENOMIC DNA]</scope>
    <source>
        <strain evidence="2 3">T113</strain>
    </source>
</reference>
<dbReference type="EC" id="2.3.1.-" evidence="2"/>
<comment type="caution">
    <text evidence="2">The sequence shown here is derived from an EMBL/GenBank/DDBJ whole genome shotgun (WGS) entry which is preliminary data.</text>
</comment>
<evidence type="ECO:0000313" key="3">
    <source>
        <dbReference type="Proteomes" id="UP001221328"/>
    </source>
</evidence>
<feature type="domain" description="BioF2-like acetyltransferase" evidence="1">
    <location>
        <begin position="154"/>
        <end position="297"/>
    </location>
</feature>